<dbReference type="PANTHER" id="PTHR11014:SF63">
    <property type="entry name" value="METALLOPEPTIDASE, PUTATIVE (AFU_ORTHOLOGUE AFUA_6G09600)-RELATED"/>
    <property type="match status" value="1"/>
</dbReference>
<protein>
    <recommendedName>
        <fullName evidence="1">Peptidase M20 dimerisation domain-containing protein</fullName>
    </recommendedName>
</protein>
<dbReference type="Pfam" id="PF07687">
    <property type="entry name" value="M20_dimer"/>
    <property type="match status" value="1"/>
</dbReference>
<evidence type="ECO:0000259" key="1">
    <source>
        <dbReference type="Pfam" id="PF07687"/>
    </source>
</evidence>
<sequence>MNMTDISASPSDTHAFTLILSGKGAHAARPHEGLDAIVTGSHIIAALAAQCSRGGQRAGVADMAFQAGNSWNVLPPEAQISGILYAEDAAHRHALQQQTSRLITTLAQAFGLQAQLTWQPHQNANLHYTA</sequence>
<organism evidence="2 3">
    <name type="scientific">Candidatus Pantoea soli</name>
    <dbReference type="NCBI Taxonomy" id="3098669"/>
    <lineage>
        <taxon>Bacteria</taxon>
        <taxon>Pseudomonadati</taxon>
        <taxon>Pseudomonadota</taxon>
        <taxon>Gammaproteobacteria</taxon>
        <taxon>Enterobacterales</taxon>
        <taxon>Erwiniaceae</taxon>
        <taxon>Pantoea</taxon>
    </lineage>
</organism>
<keyword evidence="3" id="KW-1185">Reference proteome</keyword>
<dbReference type="EMBL" id="CP032703">
    <property type="protein sequence ID" value="QDY43848.1"/>
    <property type="molecule type" value="Genomic_DNA"/>
</dbReference>
<feature type="domain" description="Peptidase M20 dimerisation" evidence="1">
    <location>
        <begin position="16"/>
        <end position="105"/>
    </location>
</feature>
<dbReference type="InterPro" id="IPR011650">
    <property type="entry name" value="Peptidase_M20_dimer"/>
</dbReference>
<reference evidence="2 3" key="1">
    <citation type="submission" date="2018-10" db="EMBL/GenBank/DDBJ databases">
        <title>Genome Sequencing of Pantoea dispersa DSM 32899.</title>
        <authorList>
            <person name="Nawrath M."/>
            <person name="Ottenheim C."/>
            <person name="Wilm A."/>
            <person name="Zimmermann W."/>
            <person name="Wu J.C."/>
        </authorList>
    </citation>
    <scope>NUCLEOTIDE SEQUENCE [LARGE SCALE GENOMIC DNA]</scope>
    <source>
        <strain evidence="2 3">DSM 32899</strain>
        <plasmid evidence="2 3">unnamed1</plasmid>
    </source>
</reference>
<dbReference type="AlphaFoldDB" id="A0A518XI38"/>
<dbReference type="Gene3D" id="3.30.70.360">
    <property type="match status" value="1"/>
</dbReference>
<dbReference type="SUPFAM" id="SSF55031">
    <property type="entry name" value="Bacterial exopeptidase dimerisation domain"/>
    <property type="match status" value="1"/>
</dbReference>
<accession>A0A518XI38</accession>
<evidence type="ECO:0000313" key="3">
    <source>
        <dbReference type="Proteomes" id="UP000319411"/>
    </source>
</evidence>
<dbReference type="InterPro" id="IPR017439">
    <property type="entry name" value="Amidohydrolase"/>
</dbReference>
<dbReference type="OrthoDB" id="7055905at2"/>
<gene>
    <name evidence="2" type="ORF">D8B20_18115</name>
</gene>
<dbReference type="KEGG" id="pdis:D8B20_18115"/>
<proteinExistence type="predicted"/>
<geneLocation type="plasmid" evidence="2 3">
    <name>unnamed1</name>
</geneLocation>
<name>A0A518XI38_9GAMM</name>
<dbReference type="PANTHER" id="PTHR11014">
    <property type="entry name" value="PEPTIDASE M20 FAMILY MEMBER"/>
    <property type="match status" value="1"/>
</dbReference>
<evidence type="ECO:0000313" key="2">
    <source>
        <dbReference type="EMBL" id="QDY43848.1"/>
    </source>
</evidence>
<dbReference type="InterPro" id="IPR036264">
    <property type="entry name" value="Bact_exopeptidase_dim_dom"/>
</dbReference>
<keyword evidence="2" id="KW-0614">Plasmid</keyword>
<dbReference type="Proteomes" id="UP000319411">
    <property type="component" value="Plasmid unnamed1"/>
</dbReference>
<dbReference type="GO" id="GO:0016787">
    <property type="term" value="F:hydrolase activity"/>
    <property type="evidence" value="ECO:0007669"/>
    <property type="project" value="UniProtKB-KW"/>
</dbReference>